<dbReference type="EMBL" id="LR593887">
    <property type="protein sequence ID" value="VTS07145.1"/>
    <property type="molecule type" value="Genomic_DNA"/>
</dbReference>
<dbReference type="InterPro" id="IPR027558">
    <property type="entry name" value="Pre_pil_HX9DG_C"/>
</dbReference>
<accession>A0A6C2YUR0</accession>
<keyword evidence="1" id="KW-0812">Transmembrane</keyword>
<protein>
    <recommendedName>
        <fullName evidence="2">DUF1559 domain-containing protein</fullName>
    </recommendedName>
</protein>
<evidence type="ECO:0000313" key="3">
    <source>
        <dbReference type="EMBL" id="VIP04893.1"/>
    </source>
</evidence>
<organism evidence="3">
    <name type="scientific">Tuwongella immobilis</name>
    <dbReference type="NCBI Taxonomy" id="692036"/>
    <lineage>
        <taxon>Bacteria</taxon>
        <taxon>Pseudomonadati</taxon>
        <taxon>Planctomycetota</taxon>
        <taxon>Planctomycetia</taxon>
        <taxon>Gemmatales</taxon>
        <taxon>Gemmataceae</taxon>
        <taxon>Tuwongella</taxon>
    </lineage>
</organism>
<dbReference type="AlphaFoldDB" id="A0A6C2YUR0"/>
<dbReference type="InterPro" id="IPR012902">
    <property type="entry name" value="N_methyl_site"/>
</dbReference>
<keyword evidence="1" id="KW-0472">Membrane</keyword>
<gene>
    <name evidence="3" type="ORF">GMBLW1_43000</name>
</gene>
<dbReference type="Pfam" id="PF07963">
    <property type="entry name" value="N_methyl"/>
    <property type="match status" value="1"/>
</dbReference>
<feature type="domain" description="DUF1559" evidence="2">
    <location>
        <begin position="38"/>
        <end position="280"/>
    </location>
</feature>
<dbReference type="InterPro" id="IPR045584">
    <property type="entry name" value="Pilin-like"/>
</dbReference>
<dbReference type="SUPFAM" id="SSF54523">
    <property type="entry name" value="Pili subunits"/>
    <property type="match status" value="1"/>
</dbReference>
<dbReference type="PANTHER" id="PTHR30093:SF2">
    <property type="entry name" value="TYPE II SECRETION SYSTEM PROTEIN H"/>
    <property type="match status" value="1"/>
</dbReference>
<dbReference type="NCBIfam" id="TIGR04294">
    <property type="entry name" value="pre_pil_HX9DG"/>
    <property type="match status" value="1"/>
</dbReference>
<evidence type="ECO:0000256" key="1">
    <source>
        <dbReference type="SAM" id="Phobius"/>
    </source>
</evidence>
<keyword evidence="1" id="KW-1133">Transmembrane helix</keyword>
<dbReference type="EMBL" id="LR586016">
    <property type="protein sequence ID" value="VIP04893.1"/>
    <property type="molecule type" value="Genomic_DNA"/>
</dbReference>
<dbReference type="KEGG" id="tim:GMBLW1_43000"/>
<dbReference type="NCBIfam" id="TIGR02532">
    <property type="entry name" value="IV_pilin_GFxxxE"/>
    <property type="match status" value="1"/>
</dbReference>
<proteinExistence type="predicted"/>
<feature type="transmembrane region" description="Helical" evidence="1">
    <location>
        <begin position="12"/>
        <end position="37"/>
    </location>
</feature>
<sequence length="300" mass="32555">MMSQPIRPHNRPGFTLIELLVVIAIIAILIGLLLPAVQKVREAAARMSCQNNLKQLGLACHQYHDSESKFPPSRLGSGDIGMHGYGPFLLPYLEQSALASRYRWDLPWYDPINQAVGAVRVPTFICPSAPGGRVHTYLDQPYAACDYVPMSDVDSGLVATGLLSPWNGDVRGVMFSDQGSRMTDISDGTSNTMVIVEVSGRPQHWRKGRMLTDTTREAGWSCANSAAMPINLDGNTPDGTVQSGPCGINCDNLHEVYSFHTGGANFLFADGRVSFVRESIPIITMAALVTRAGGEILGEY</sequence>
<evidence type="ECO:0000313" key="4">
    <source>
        <dbReference type="Proteomes" id="UP000464378"/>
    </source>
</evidence>
<evidence type="ECO:0000259" key="2">
    <source>
        <dbReference type="Pfam" id="PF07596"/>
    </source>
</evidence>
<keyword evidence="4" id="KW-1185">Reference proteome</keyword>
<dbReference type="Proteomes" id="UP000464378">
    <property type="component" value="Chromosome"/>
</dbReference>
<dbReference type="Gene3D" id="3.30.700.10">
    <property type="entry name" value="Glycoprotein, Type 4 Pilin"/>
    <property type="match status" value="1"/>
</dbReference>
<dbReference type="InterPro" id="IPR011453">
    <property type="entry name" value="DUF1559"/>
</dbReference>
<reference evidence="3" key="1">
    <citation type="submission" date="2019-04" db="EMBL/GenBank/DDBJ databases">
        <authorList>
            <consortium name="Science for Life Laboratories"/>
        </authorList>
    </citation>
    <scope>NUCLEOTIDE SEQUENCE</scope>
    <source>
        <strain evidence="3">MBLW1</strain>
    </source>
</reference>
<dbReference type="Pfam" id="PF07596">
    <property type="entry name" value="SBP_bac_10"/>
    <property type="match status" value="1"/>
</dbReference>
<dbReference type="PANTHER" id="PTHR30093">
    <property type="entry name" value="GENERAL SECRETION PATHWAY PROTEIN G"/>
    <property type="match status" value="1"/>
</dbReference>
<dbReference type="InParanoid" id="A0A6C2YUR0"/>
<name>A0A6C2YUR0_9BACT</name>
<dbReference type="RefSeq" id="WP_162661674.1">
    <property type="nucleotide sequence ID" value="NZ_LR593887.1"/>
</dbReference>